<dbReference type="OrthoDB" id="194358at2759"/>
<comment type="caution">
    <text evidence="4">The sequence shown here is derived from an EMBL/GenBank/DDBJ whole genome shotgun (WGS) entry which is preliminary data.</text>
</comment>
<reference evidence="4" key="1">
    <citation type="submission" date="2022-11" db="EMBL/GenBank/DDBJ databases">
        <authorList>
            <person name="Scott C."/>
            <person name="Bruce N."/>
        </authorList>
    </citation>
    <scope>NUCLEOTIDE SEQUENCE</scope>
</reference>
<feature type="repeat" description="ANK" evidence="2">
    <location>
        <begin position="1100"/>
        <end position="1125"/>
    </location>
</feature>
<dbReference type="InterPro" id="IPR056884">
    <property type="entry name" value="NPHP3-like_N"/>
</dbReference>
<dbReference type="Gene3D" id="1.25.40.20">
    <property type="entry name" value="Ankyrin repeat-containing domain"/>
    <property type="match status" value="4"/>
</dbReference>
<organism evidence="4 5">
    <name type="scientific">Parascedosporium putredinis</name>
    <dbReference type="NCBI Taxonomy" id="1442378"/>
    <lineage>
        <taxon>Eukaryota</taxon>
        <taxon>Fungi</taxon>
        <taxon>Dikarya</taxon>
        <taxon>Ascomycota</taxon>
        <taxon>Pezizomycotina</taxon>
        <taxon>Sordariomycetes</taxon>
        <taxon>Hypocreomycetidae</taxon>
        <taxon>Microascales</taxon>
        <taxon>Microascaceae</taxon>
        <taxon>Parascedosporium</taxon>
    </lineage>
</organism>
<feature type="repeat" description="ANK" evidence="2">
    <location>
        <begin position="952"/>
        <end position="984"/>
    </location>
</feature>
<dbReference type="Pfam" id="PF24883">
    <property type="entry name" value="NPHP3_N"/>
    <property type="match status" value="1"/>
</dbReference>
<evidence type="ECO:0000256" key="1">
    <source>
        <dbReference type="ARBA" id="ARBA00022737"/>
    </source>
</evidence>
<accession>A0A9P1H2E6</accession>
<name>A0A9P1H2E6_9PEZI</name>
<keyword evidence="2" id="KW-0040">ANK repeat</keyword>
<protein>
    <recommendedName>
        <fullName evidence="3">Nephrocystin 3-like N-terminal domain-containing protein</fullName>
    </recommendedName>
</protein>
<keyword evidence="5" id="KW-1185">Reference proteome</keyword>
<dbReference type="Pfam" id="PF13637">
    <property type="entry name" value="Ank_4"/>
    <property type="match status" value="1"/>
</dbReference>
<evidence type="ECO:0000313" key="5">
    <source>
        <dbReference type="Proteomes" id="UP000838763"/>
    </source>
</evidence>
<dbReference type="InterPro" id="IPR027417">
    <property type="entry name" value="P-loop_NTPase"/>
</dbReference>
<dbReference type="Gene3D" id="3.40.50.300">
    <property type="entry name" value="P-loop containing nucleotide triphosphate hydrolases"/>
    <property type="match status" value="1"/>
</dbReference>
<dbReference type="PROSITE" id="PS50088">
    <property type="entry name" value="ANK_REPEAT"/>
    <property type="match status" value="5"/>
</dbReference>
<evidence type="ECO:0000256" key="2">
    <source>
        <dbReference type="PROSITE-ProRule" id="PRU00023"/>
    </source>
</evidence>
<evidence type="ECO:0000259" key="3">
    <source>
        <dbReference type="Pfam" id="PF24883"/>
    </source>
</evidence>
<gene>
    <name evidence="4" type="ORF">PPNO1_LOCUS4065</name>
</gene>
<dbReference type="InterPro" id="IPR036770">
    <property type="entry name" value="Ankyrin_rpt-contain_sf"/>
</dbReference>
<feature type="repeat" description="ANK" evidence="2">
    <location>
        <begin position="1315"/>
        <end position="1350"/>
    </location>
</feature>
<dbReference type="EMBL" id="CALLCH030000011">
    <property type="protein sequence ID" value="CAI4214336.1"/>
    <property type="molecule type" value="Genomic_DNA"/>
</dbReference>
<dbReference type="InterPro" id="IPR052391">
    <property type="entry name" value="E3_Ligase-Neurotoxin"/>
</dbReference>
<feature type="repeat" description="ANK" evidence="2">
    <location>
        <begin position="915"/>
        <end position="947"/>
    </location>
</feature>
<feature type="domain" description="Nephrocystin 3-like N-terminal" evidence="3">
    <location>
        <begin position="194"/>
        <end position="242"/>
    </location>
</feature>
<dbReference type="SUPFAM" id="SSF52540">
    <property type="entry name" value="P-loop containing nucleoside triphosphate hydrolases"/>
    <property type="match status" value="1"/>
</dbReference>
<dbReference type="PANTHER" id="PTHR24133">
    <property type="entry name" value="ANKYRIN DOMAIN-CONTAINING"/>
    <property type="match status" value="1"/>
</dbReference>
<dbReference type="PANTHER" id="PTHR24133:SF40">
    <property type="entry name" value="ANKYRIN REPEAT DOMAIN 44"/>
    <property type="match status" value="1"/>
</dbReference>
<feature type="repeat" description="ANK" evidence="2">
    <location>
        <begin position="1067"/>
        <end position="1099"/>
    </location>
</feature>
<sequence length="1567" mass="173358">MTDPLSAASGIAGLISLADIIFIKLVQLRKLWKSAKKAEDDAQILMTQISPYDSSVRLTAVEACYQSLSDIRNKLNAALDKMKSNSGRQRLVEKVKFVFSTDEMTELLVNLSRHQDTFQLAIAADSMSGIIQCLSRGEGVKQQVEEVATDVKRVLDICVRVDMSTRKKNIIEFFMKESPGQAFQTSLKLRHPLTGLWIQRCPEYQCWLKGSTTSLWLAGMMGAGKTVLVGTVIEDALQLSSDRVANPEAFKALEDYHNTLHPSTGILQTSTSEELLAVLEKMSAVLDRIIIVVDGIDEGEKVDEILSILTKISKLCRVSLAVSSRDEVQIREALVEFDELQISATNDDVRLFVMGEMETRIQSRKLRNVGTKMKEEIVDTLITKARGMFRWVACQLDYLCELSTDRQRREAMKSLPPTLPETYIRILERIPLPNLDALSPEQDNRTLALACLNYLQVANFERLVCGDETILFDSELPFHRYAILNWARHAANHLEDDEVFGLMKTLFDPARSAPPNYAWKLNMLPHSGDMSRYGDDKTSISVPSPFELAAIGPEMICTGIYDSPSRELPQDQALWNSKFDSFGITTVRVLDTLQTLRASGMEDTKPPFPRLDHTLNTVIHRAVYLDPSYIIVAVRVILSTVAAVDVSKLPETPLAADSMEWFIRERVWVKYGMQLTYKVDYESLLREAILQLNPLTSEAPFIGRLCYACWEMALSWRLAFTLDPCFVSTAIKVMVSAEQPGRIPHILTLTNGAGDLSHPLREVIATLVRLDTLEAFENANETCAVFSLLEPLPFWSDEGGRNKAMGAIQNKDIIYPLEASILKKLLQMTKYLDNFISSDAAILLHYASILGIRYLAHAEDLVRYLLASGLDVHRRAGRYSPLEVACLAISESADLCDAFASVLSAERLGEANPTEGMAAFHYATLVHRAEVTPMMKALLNCGANVNAPVVKSGVTPLMAAVSLKSVSGAIWLLQHGADPTVSDKTGTCAVSIACNSGYTAFLEYLEGWTSPKTGKPFDWEANSLYYSTRKLKTHLNPLHMACISSNRAVVAFLLERKLVGINNKTHRGYTAMHLAVRFHNAEILSLLVEYGADIGAVDNLGQLPLHWAVAWGYLDAVEFLLSKGSPQTRNYLGKTPLTIAVDGKRLEMITLFENILGEKPADSHGALGLSAAADFFVAAVKRGDVNAVSHGAQEVVNLLLNRGATTADVFPFLIMPDEHDPWHGTVLDLAVIKFASEAILWRLLDRHLEEGENHLNNPPGLLWRAALHENILAINVLTRHLKANIKAYRKNCTTLECSDLFLLANGADVHQPNDVGARPLHIAARSKAQNSDQIMKFLIAAGAAVNVRNIFGNDAISLCGRDPVNREILLSGDAPLSFSTFALQHRPSPFGDFISILDTDAFVLLARHGIDPTSDNGLGAIPAHAAMAQAKVASLLLNGDYGMTELASPRIDFAHPIESSWLGSAFRLYRRRIPEARFKRVLESPVFHGCTCLYWAALRGGNLQAVKVLVRHGAKLLFWDADREISAIDLARESAEVVRWLLVLRHTEQNKIQAAGAEGSEGFGSIL</sequence>
<proteinExistence type="predicted"/>
<dbReference type="Pfam" id="PF12796">
    <property type="entry name" value="Ank_2"/>
    <property type="match status" value="2"/>
</dbReference>
<evidence type="ECO:0000313" key="4">
    <source>
        <dbReference type="EMBL" id="CAI4214336.1"/>
    </source>
</evidence>
<dbReference type="Proteomes" id="UP000838763">
    <property type="component" value="Unassembled WGS sequence"/>
</dbReference>
<dbReference type="InterPro" id="IPR002110">
    <property type="entry name" value="Ankyrin_rpt"/>
</dbReference>
<dbReference type="SUPFAM" id="SSF48403">
    <property type="entry name" value="Ankyrin repeat"/>
    <property type="match status" value="2"/>
</dbReference>
<dbReference type="SMART" id="SM00248">
    <property type="entry name" value="ANK"/>
    <property type="match status" value="10"/>
</dbReference>
<keyword evidence="1" id="KW-0677">Repeat</keyword>
<dbReference type="Pfam" id="PF00023">
    <property type="entry name" value="Ank"/>
    <property type="match status" value="2"/>
</dbReference>
<dbReference type="PROSITE" id="PS50297">
    <property type="entry name" value="ANK_REP_REGION"/>
    <property type="match status" value="3"/>
</dbReference>